<dbReference type="PROSITE" id="PS50174">
    <property type="entry name" value="G_PATCH"/>
    <property type="match status" value="1"/>
</dbReference>
<name>A0A7J7H2W6_CAMSI</name>
<comment type="caution">
    <text evidence="2">The sequence shown here is derived from an EMBL/GenBank/DDBJ whole genome shotgun (WGS) entry which is preliminary data.</text>
</comment>
<evidence type="ECO:0000259" key="1">
    <source>
        <dbReference type="PROSITE" id="PS50174"/>
    </source>
</evidence>
<evidence type="ECO:0000313" key="2">
    <source>
        <dbReference type="EMBL" id="KAF5947299.1"/>
    </source>
</evidence>
<keyword evidence="3" id="KW-1185">Reference proteome</keyword>
<protein>
    <recommendedName>
        <fullName evidence="1">G-patch domain-containing protein</fullName>
    </recommendedName>
</protein>
<reference evidence="3" key="1">
    <citation type="journal article" date="2020" name="Nat. Commun.">
        <title>Genome assembly of wild tea tree DASZ reveals pedigree and selection history of tea varieties.</title>
        <authorList>
            <person name="Zhang W."/>
            <person name="Zhang Y."/>
            <person name="Qiu H."/>
            <person name="Guo Y."/>
            <person name="Wan H."/>
            <person name="Zhang X."/>
            <person name="Scossa F."/>
            <person name="Alseekh S."/>
            <person name="Zhang Q."/>
            <person name="Wang P."/>
            <person name="Xu L."/>
            <person name="Schmidt M.H."/>
            <person name="Jia X."/>
            <person name="Li D."/>
            <person name="Zhu A."/>
            <person name="Guo F."/>
            <person name="Chen W."/>
            <person name="Ni D."/>
            <person name="Usadel B."/>
            <person name="Fernie A.R."/>
            <person name="Wen W."/>
        </authorList>
    </citation>
    <scope>NUCLEOTIDE SEQUENCE [LARGE SCALE GENOMIC DNA]</scope>
    <source>
        <strain evidence="3">cv. G240</strain>
    </source>
</reference>
<dbReference type="AlphaFoldDB" id="A0A7J7H2W6"/>
<dbReference type="Pfam" id="PF01585">
    <property type="entry name" value="G-patch"/>
    <property type="match status" value="1"/>
</dbReference>
<accession>A0A7J7H2W6</accession>
<evidence type="ECO:0000313" key="3">
    <source>
        <dbReference type="Proteomes" id="UP000593564"/>
    </source>
</evidence>
<dbReference type="SMART" id="SM00443">
    <property type="entry name" value="G_patch"/>
    <property type="match status" value="1"/>
</dbReference>
<gene>
    <name evidence="2" type="ORF">HYC85_013256</name>
</gene>
<sequence length="187" mass="20425">MVAKVMIENGYKPGKGIGHSLQGMANPIGAEKNGDRFGLGYKPTRKDKERIAAEKREIRLAKLEGRDPAIPGLGEVPHISVTFPKPAYVYQPQALLTALAEDDPEADLLVEHLNRALSYTELKEVFDYDHIPDDVMQWALAQTVQVATIQAPAAPLINATIHPATLSERVLGWEVTPIPSRKLGDSG</sequence>
<reference evidence="2 3" key="2">
    <citation type="submission" date="2020-07" db="EMBL/GenBank/DDBJ databases">
        <title>Genome assembly of wild tea tree DASZ reveals pedigree and selection history of tea varieties.</title>
        <authorList>
            <person name="Zhang W."/>
        </authorList>
    </citation>
    <scope>NUCLEOTIDE SEQUENCE [LARGE SCALE GENOMIC DNA]</scope>
    <source>
        <strain evidence="3">cv. G240</strain>
        <tissue evidence="2">Leaf</tissue>
    </source>
</reference>
<dbReference type="GO" id="GO:0003676">
    <property type="term" value="F:nucleic acid binding"/>
    <property type="evidence" value="ECO:0007669"/>
    <property type="project" value="InterPro"/>
</dbReference>
<dbReference type="EMBL" id="JACBKZ010000006">
    <property type="protein sequence ID" value="KAF5947299.1"/>
    <property type="molecule type" value="Genomic_DNA"/>
</dbReference>
<proteinExistence type="predicted"/>
<organism evidence="2 3">
    <name type="scientific">Camellia sinensis</name>
    <name type="common">Tea plant</name>
    <name type="synonym">Thea sinensis</name>
    <dbReference type="NCBI Taxonomy" id="4442"/>
    <lineage>
        <taxon>Eukaryota</taxon>
        <taxon>Viridiplantae</taxon>
        <taxon>Streptophyta</taxon>
        <taxon>Embryophyta</taxon>
        <taxon>Tracheophyta</taxon>
        <taxon>Spermatophyta</taxon>
        <taxon>Magnoliopsida</taxon>
        <taxon>eudicotyledons</taxon>
        <taxon>Gunneridae</taxon>
        <taxon>Pentapetalae</taxon>
        <taxon>asterids</taxon>
        <taxon>Ericales</taxon>
        <taxon>Theaceae</taxon>
        <taxon>Camellia</taxon>
    </lineage>
</organism>
<dbReference type="Proteomes" id="UP000593564">
    <property type="component" value="Unassembled WGS sequence"/>
</dbReference>
<dbReference type="InterPro" id="IPR000467">
    <property type="entry name" value="G_patch_dom"/>
</dbReference>
<feature type="domain" description="G-patch" evidence="1">
    <location>
        <begin position="1"/>
        <end position="44"/>
    </location>
</feature>